<dbReference type="GO" id="GO:0007165">
    <property type="term" value="P:signal transduction"/>
    <property type="evidence" value="ECO:0007669"/>
    <property type="project" value="TreeGrafter"/>
</dbReference>
<protein>
    <recommendedName>
        <fullName evidence="9">Inositol-1-monophosphatase</fullName>
        <ecNumber evidence="9">3.1.3.25</ecNumber>
    </recommendedName>
</protein>
<evidence type="ECO:0000256" key="1">
    <source>
        <dbReference type="ARBA" id="ARBA00001033"/>
    </source>
</evidence>
<evidence type="ECO:0000256" key="7">
    <source>
        <dbReference type="ARBA" id="ARBA00022842"/>
    </source>
</evidence>
<dbReference type="EMBL" id="OV725077">
    <property type="protein sequence ID" value="CAH1390396.1"/>
    <property type="molecule type" value="Genomic_DNA"/>
</dbReference>
<dbReference type="GO" id="GO:0046854">
    <property type="term" value="P:phosphatidylinositol phosphate biosynthetic process"/>
    <property type="evidence" value="ECO:0007669"/>
    <property type="project" value="InterPro"/>
</dbReference>
<dbReference type="InterPro" id="IPR000760">
    <property type="entry name" value="Inositol_monophosphatase-like"/>
</dbReference>
<feature type="binding site" evidence="8">
    <location>
        <position position="70"/>
    </location>
    <ligand>
        <name>Mg(2+)</name>
        <dbReference type="ChEBI" id="CHEBI:18420"/>
        <label>1</label>
        <note>catalytic</note>
    </ligand>
</feature>
<comment type="pathway">
    <text evidence="3 9">Polyol metabolism; myo-inositol biosynthesis; myo-inositol from D-glucose 6-phosphate: step 2/2.</text>
</comment>
<proteinExistence type="inferred from homology"/>
<dbReference type="PROSITE" id="PS00629">
    <property type="entry name" value="IMP_1"/>
    <property type="match status" value="1"/>
</dbReference>
<dbReference type="InterPro" id="IPR020552">
    <property type="entry name" value="Inositol_monoPase_Li-sen"/>
</dbReference>
<name>A0A9P0EAL7_NEZVI</name>
<keyword evidence="11" id="KW-1185">Reference proteome</keyword>
<dbReference type="CDD" id="cd01639">
    <property type="entry name" value="IMPase"/>
    <property type="match status" value="1"/>
</dbReference>
<comment type="catalytic activity">
    <reaction evidence="1 9">
        <text>a myo-inositol phosphate + H2O = myo-inositol + phosphate</text>
        <dbReference type="Rhea" id="RHEA:24056"/>
        <dbReference type="ChEBI" id="CHEBI:15377"/>
        <dbReference type="ChEBI" id="CHEBI:17268"/>
        <dbReference type="ChEBI" id="CHEBI:43474"/>
        <dbReference type="ChEBI" id="CHEBI:84139"/>
        <dbReference type="EC" id="3.1.3.25"/>
    </reaction>
</comment>
<evidence type="ECO:0000256" key="2">
    <source>
        <dbReference type="ARBA" id="ARBA00001946"/>
    </source>
</evidence>
<dbReference type="PANTHER" id="PTHR20854">
    <property type="entry name" value="INOSITOL MONOPHOSPHATASE"/>
    <property type="match status" value="1"/>
</dbReference>
<evidence type="ECO:0000256" key="9">
    <source>
        <dbReference type="RuleBase" id="RU364068"/>
    </source>
</evidence>
<dbReference type="Gene3D" id="3.40.190.80">
    <property type="match status" value="1"/>
</dbReference>
<dbReference type="PANTHER" id="PTHR20854:SF4">
    <property type="entry name" value="INOSITOL-1-MONOPHOSPHATASE-RELATED"/>
    <property type="match status" value="1"/>
</dbReference>
<feature type="binding site" evidence="8">
    <location>
        <position position="219"/>
    </location>
    <ligand>
        <name>Mg(2+)</name>
        <dbReference type="ChEBI" id="CHEBI:18420"/>
        <label>1</label>
        <note>catalytic</note>
    </ligand>
</feature>
<organism evidence="10 11">
    <name type="scientific">Nezara viridula</name>
    <name type="common">Southern green stink bug</name>
    <name type="synonym">Cimex viridulus</name>
    <dbReference type="NCBI Taxonomy" id="85310"/>
    <lineage>
        <taxon>Eukaryota</taxon>
        <taxon>Metazoa</taxon>
        <taxon>Ecdysozoa</taxon>
        <taxon>Arthropoda</taxon>
        <taxon>Hexapoda</taxon>
        <taxon>Insecta</taxon>
        <taxon>Pterygota</taxon>
        <taxon>Neoptera</taxon>
        <taxon>Paraneoptera</taxon>
        <taxon>Hemiptera</taxon>
        <taxon>Heteroptera</taxon>
        <taxon>Panheteroptera</taxon>
        <taxon>Pentatomomorpha</taxon>
        <taxon>Pentatomoidea</taxon>
        <taxon>Pentatomidae</taxon>
        <taxon>Pentatominae</taxon>
        <taxon>Nezara</taxon>
    </lineage>
</organism>
<evidence type="ECO:0000256" key="4">
    <source>
        <dbReference type="ARBA" id="ARBA00009759"/>
    </source>
</evidence>
<keyword evidence="6 9" id="KW-0378">Hydrolase</keyword>
<dbReference type="OrthoDB" id="10254945at2759"/>
<gene>
    <name evidence="10" type="ORF">NEZAVI_LOCUS1607</name>
</gene>
<keyword evidence="7 8" id="KW-0460">Magnesium</keyword>
<evidence type="ECO:0000313" key="11">
    <source>
        <dbReference type="Proteomes" id="UP001152798"/>
    </source>
</evidence>
<evidence type="ECO:0000256" key="3">
    <source>
        <dbReference type="ARBA" id="ARBA00005152"/>
    </source>
</evidence>
<dbReference type="Pfam" id="PF00459">
    <property type="entry name" value="Inositol_P"/>
    <property type="match status" value="1"/>
</dbReference>
<dbReference type="Gene3D" id="3.30.540.10">
    <property type="entry name" value="Fructose-1,6-Bisphosphatase, subunit A, domain 1"/>
    <property type="match status" value="1"/>
</dbReference>
<comment type="similarity">
    <text evidence="4 9">Belongs to the inositol monophosphatase superfamily.</text>
</comment>
<dbReference type="AlphaFoldDB" id="A0A9P0EAL7"/>
<dbReference type="InterPro" id="IPR033942">
    <property type="entry name" value="IMPase"/>
</dbReference>
<dbReference type="SUPFAM" id="SSF56655">
    <property type="entry name" value="Carbohydrate phosphatase"/>
    <property type="match status" value="1"/>
</dbReference>
<dbReference type="GO" id="GO:0006020">
    <property type="term" value="P:inositol metabolic process"/>
    <property type="evidence" value="ECO:0007669"/>
    <property type="project" value="TreeGrafter"/>
</dbReference>
<reference evidence="10" key="1">
    <citation type="submission" date="2022-01" db="EMBL/GenBank/DDBJ databases">
        <authorList>
            <person name="King R."/>
        </authorList>
    </citation>
    <scope>NUCLEOTIDE SEQUENCE</scope>
</reference>
<feature type="binding site" evidence="8">
    <location>
        <position position="90"/>
    </location>
    <ligand>
        <name>Mg(2+)</name>
        <dbReference type="ChEBI" id="CHEBI:18420"/>
        <label>2</label>
    </ligand>
</feature>
<dbReference type="PRINTS" id="PR00377">
    <property type="entry name" value="IMPHPHTASES"/>
</dbReference>
<dbReference type="GO" id="GO:0046872">
    <property type="term" value="F:metal ion binding"/>
    <property type="evidence" value="ECO:0007669"/>
    <property type="project" value="UniProtKB-KW"/>
</dbReference>
<accession>A0A9P0EAL7</accession>
<dbReference type="FunFam" id="3.30.540.10:FF:000004">
    <property type="entry name" value="Inositol-1-monophosphatase"/>
    <property type="match status" value="1"/>
</dbReference>
<sequence length="275" mass="30419">MDHDIHAFLESALVLIKQVGEIVRENISKEKTVDLKESRVDFVTETDKEVEGILINGLKSIYPNHRFIGEESTNESNKVKLTEDPTWIIDPVDGTMNFVHSNPCVGISVGLYINKEPKLGIVYLPVFDYLFTAIENEGAFLNGNKIQVSQVKAFSDALIFIEGGSSRDPEKVQCMVDNFRTVLNEAHGFRSSGSAVYNITMVAKGAADCYIEFGCHAWDMAAGATIIKEAGGVIMDPSGQPFDLMSRRLICASSEELAKEICSKIKQNYPKRDDA</sequence>
<evidence type="ECO:0000256" key="5">
    <source>
        <dbReference type="ARBA" id="ARBA00022723"/>
    </source>
</evidence>
<evidence type="ECO:0000256" key="8">
    <source>
        <dbReference type="PIRSR" id="PIRSR600760-2"/>
    </source>
</evidence>
<dbReference type="InterPro" id="IPR020583">
    <property type="entry name" value="Inositol_monoP_metal-BS"/>
</dbReference>
<dbReference type="Proteomes" id="UP001152798">
    <property type="component" value="Chromosome 1"/>
</dbReference>
<evidence type="ECO:0000313" key="10">
    <source>
        <dbReference type="EMBL" id="CAH1390396.1"/>
    </source>
</evidence>
<dbReference type="EC" id="3.1.3.25" evidence="9"/>
<dbReference type="GO" id="GO:0008934">
    <property type="term" value="F:inositol monophosphate 1-phosphatase activity"/>
    <property type="evidence" value="ECO:0007669"/>
    <property type="project" value="InterPro"/>
</dbReference>
<feature type="binding site" evidence="8">
    <location>
        <position position="93"/>
    </location>
    <ligand>
        <name>Mg(2+)</name>
        <dbReference type="ChEBI" id="CHEBI:18420"/>
        <label>2</label>
    </ligand>
</feature>
<dbReference type="FunFam" id="3.40.190.80:FF:000002">
    <property type="entry name" value="Inositol-1-monophosphatase"/>
    <property type="match status" value="1"/>
</dbReference>
<comment type="cofactor">
    <cofactor evidence="2 8 9">
        <name>Mg(2+)</name>
        <dbReference type="ChEBI" id="CHEBI:18420"/>
    </cofactor>
</comment>
<dbReference type="PRINTS" id="PR00378">
    <property type="entry name" value="LIIMPHPHTASE"/>
</dbReference>
<evidence type="ECO:0000256" key="6">
    <source>
        <dbReference type="ARBA" id="ARBA00022801"/>
    </source>
</evidence>
<keyword evidence="5 8" id="KW-0479">Metal-binding</keyword>